<dbReference type="InterPro" id="IPR005240">
    <property type="entry name" value="DUF389"/>
</dbReference>
<keyword evidence="1" id="KW-0812">Transmembrane</keyword>
<evidence type="ECO:0000256" key="1">
    <source>
        <dbReference type="SAM" id="Phobius"/>
    </source>
</evidence>
<sequence>MNMEFLKRFSLKHEKEDFTTVIETIEQGVVFKGTNLWILIFAIFIASLGLNVNSTAVIIGAMLVSPLMGPIMGIGLAMGINDLALLKKSAKNFLFAVGVSLFTSTFYFYLSPLNEAHSEILARTTPNIYDVLIAFFGGLSGILATSSKLKGNVIPGVAIATALMPPLCTAGYGLASGNWQFFSGALYLFLINTVFIALSTFVTVRFLSFPNKEIIDLKTKKKVHNWIGLIVILTLLPSIYFGYEFIKEIKFKSQANKFITEQLNYTDNFLITKKTNYKDQIIELVIGGKKVDSLEIKTLKDNLKAYNLESAKLIIKEGFSVSNVIDKNTINSKSRVLEEYQNKISEEENFKKKNKIVFQEIKILFPEITSFIMTAGERHTSEKLEPVTLCIIKLKENNSKSFDIKKFQDWIKIAYNKKSMAFIINE</sequence>
<keyword evidence="3" id="KW-1185">Reference proteome</keyword>
<feature type="transmembrane region" description="Helical" evidence="1">
    <location>
        <begin position="92"/>
        <end position="109"/>
    </location>
</feature>
<dbReference type="Proteomes" id="UP000800984">
    <property type="component" value="Unassembled WGS sequence"/>
</dbReference>
<feature type="transmembrane region" description="Helical" evidence="1">
    <location>
        <begin position="153"/>
        <end position="175"/>
    </location>
</feature>
<dbReference type="PANTHER" id="PTHR20992:SF9">
    <property type="entry name" value="AT15442P-RELATED"/>
    <property type="match status" value="1"/>
</dbReference>
<dbReference type="Pfam" id="PF04087">
    <property type="entry name" value="DUF389"/>
    <property type="match status" value="1"/>
</dbReference>
<reference evidence="2 3" key="1">
    <citation type="submission" date="2020-02" db="EMBL/GenBank/DDBJ databases">
        <authorList>
            <person name="Chen W.-M."/>
        </authorList>
    </citation>
    <scope>NUCLEOTIDE SEQUENCE [LARGE SCALE GENOMIC DNA]</scope>
    <source>
        <strain evidence="2 3">KDG-16</strain>
    </source>
</reference>
<comment type="caution">
    <text evidence="2">The sequence shown here is derived from an EMBL/GenBank/DDBJ whole genome shotgun (WGS) entry which is preliminary data.</text>
</comment>
<name>A0ABX0I4E2_9FLAO</name>
<dbReference type="PANTHER" id="PTHR20992">
    <property type="entry name" value="AT15442P-RELATED"/>
    <property type="match status" value="1"/>
</dbReference>
<proteinExistence type="predicted"/>
<organism evidence="2 3">
    <name type="scientific">Flavobacterium difficile</name>
    <dbReference type="NCBI Taxonomy" id="2709659"/>
    <lineage>
        <taxon>Bacteria</taxon>
        <taxon>Pseudomonadati</taxon>
        <taxon>Bacteroidota</taxon>
        <taxon>Flavobacteriia</taxon>
        <taxon>Flavobacteriales</taxon>
        <taxon>Flavobacteriaceae</taxon>
        <taxon>Flavobacterium</taxon>
    </lineage>
</organism>
<dbReference type="NCBIfam" id="TIGR00341">
    <property type="entry name" value="TIGR00341 family protein"/>
    <property type="match status" value="1"/>
</dbReference>
<gene>
    <name evidence="2" type="ORF">G4D72_08065</name>
</gene>
<dbReference type="EMBL" id="JAAJBT010000004">
    <property type="protein sequence ID" value="NHM02064.1"/>
    <property type="molecule type" value="Genomic_DNA"/>
</dbReference>
<protein>
    <submittedName>
        <fullName evidence="2">TIGR00341 family protein</fullName>
    </submittedName>
</protein>
<keyword evidence="1" id="KW-0472">Membrane</keyword>
<feature type="transmembrane region" description="Helical" evidence="1">
    <location>
        <begin position="181"/>
        <end position="202"/>
    </location>
</feature>
<evidence type="ECO:0000313" key="3">
    <source>
        <dbReference type="Proteomes" id="UP000800984"/>
    </source>
</evidence>
<feature type="transmembrane region" description="Helical" evidence="1">
    <location>
        <begin position="29"/>
        <end position="50"/>
    </location>
</feature>
<keyword evidence="1" id="KW-1133">Transmembrane helix</keyword>
<evidence type="ECO:0000313" key="2">
    <source>
        <dbReference type="EMBL" id="NHM02064.1"/>
    </source>
</evidence>
<accession>A0ABX0I4E2</accession>
<feature type="transmembrane region" description="Helical" evidence="1">
    <location>
        <begin position="129"/>
        <end position="146"/>
    </location>
</feature>
<feature type="transmembrane region" description="Helical" evidence="1">
    <location>
        <begin position="56"/>
        <end position="80"/>
    </location>
</feature>
<feature type="transmembrane region" description="Helical" evidence="1">
    <location>
        <begin position="223"/>
        <end position="243"/>
    </location>
</feature>